<evidence type="ECO:0000313" key="4">
    <source>
        <dbReference type="Proteomes" id="UP000010931"/>
    </source>
</evidence>
<evidence type="ECO:0000256" key="2">
    <source>
        <dbReference type="SAM" id="Phobius"/>
    </source>
</evidence>
<dbReference type="PATRIC" id="fig|698760.3.peg.3140"/>
<keyword evidence="4" id="KW-1185">Reference proteome</keyword>
<dbReference type="EMBL" id="AEJB01000231">
    <property type="protein sequence ID" value="ELP68121.1"/>
    <property type="molecule type" value="Genomic_DNA"/>
</dbReference>
<dbReference type="STRING" id="85558.T45_06006"/>
<keyword evidence="2" id="KW-0472">Membrane</keyword>
<organism evidence="3 4">
    <name type="scientific">Streptomyces turgidiscabies (strain Car8)</name>
    <dbReference type="NCBI Taxonomy" id="698760"/>
    <lineage>
        <taxon>Bacteria</taxon>
        <taxon>Bacillati</taxon>
        <taxon>Actinomycetota</taxon>
        <taxon>Actinomycetes</taxon>
        <taxon>Kitasatosporales</taxon>
        <taxon>Streptomycetaceae</taxon>
        <taxon>Streptomyces</taxon>
    </lineage>
</organism>
<evidence type="ECO:0000313" key="3">
    <source>
        <dbReference type="EMBL" id="ELP68121.1"/>
    </source>
</evidence>
<feature type="compositionally biased region" description="Pro residues" evidence="1">
    <location>
        <begin position="98"/>
        <end position="107"/>
    </location>
</feature>
<comment type="caution">
    <text evidence="3">The sequence shown here is derived from an EMBL/GenBank/DDBJ whole genome shotgun (WGS) entry which is preliminary data.</text>
</comment>
<feature type="transmembrane region" description="Helical" evidence="2">
    <location>
        <begin position="250"/>
        <end position="270"/>
    </location>
</feature>
<name>L7FAQ7_STRT8</name>
<gene>
    <name evidence="3" type="ORF">STRTUCAR8_06001</name>
</gene>
<feature type="transmembrane region" description="Helical" evidence="2">
    <location>
        <begin position="319"/>
        <end position="337"/>
    </location>
</feature>
<feature type="transmembrane region" description="Helical" evidence="2">
    <location>
        <begin position="163"/>
        <end position="184"/>
    </location>
</feature>
<dbReference type="AlphaFoldDB" id="L7FAQ7"/>
<feature type="transmembrane region" description="Helical" evidence="2">
    <location>
        <begin position="290"/>
        <end position="312"/>
    </location>
</feature>
<dbReference type="GeneID" id="97400125"/>
<sequence>MSDQQPQQPYGQYNGQYGDAYQGYDPYQQQQPQHQQQQQQPYGEQQPQAWPGQPQAYDDAQAQQYTQQWQGQTWETQMHTPVTAAPVAQAATAEVPETPAPYLPPQGAPADAGYGPATVAGNARITDAQRARLEGRSPIIEPGIQPAGLTALLALLLSGTAAIGSYALVVPLVILQAVTAAGWFRLNGMWPARQGIALAFLGAVTADVALLAAGRENAPTAIVGTLGVWVVLTLFLQLRSHADPDTRMSGLMATVASAALAIIATGHLAAEPDAVSVGAAAVAAAVLSRALPLPTAASVVVALLAAAGAGIAVGGMTDLGTGGALLGVAAGVCALVGHRVASYDYPSRFVHFTAGVALPLATAAPAVWLVGRALA</sequence>
<protein>
    <submittedName>
        <fullName evidence="3">Putative membrane protein</fullName>
    </submittedName>
</protein>
<keyword evidence="2" id="KW-0812">Transmembrane</keyword>
<evidence type="ECO:0000256" key="1">
    <source>
        <dbReference type="SAM" id="MobiDB-lite"/>
    </source>
</evidence>
<dbReference type="RefSeq" id="WP_006376741.1">
    <property type="nucleotide sequence ID" value="NZ_AEJB01000231.1"/>
</dbReference>
<dbReference type="Proteomes" id="UP000010931">
    <property type="component" value="Unassembled WGS sequence"/>
</dbReference>
<feature type="transmembrane region" description="Helical" evidence="2">
    <location>
        <begin position="196"/>
        <end position="214"/>
    </location>
</feature>
<feature type="transmembrane region" description="Helical" evidence="2">
    <location>
        <begin position="220"/>
        <end position="238"/>
    </location>
</feature>
<proteinExistence type="predicted"/>
<feature type="region of interest" description="Disordered" evidence="1">
    <location>
        <begin position="1"/>
        <end position="69"/>
    </location>
</feature>
<feature type="compositionally biased region" description="Low complexity" evidence="1">
    <location>
        <begin position="87"/>
        <end position="97"/>
    </location>
</feature>
<reference evidence="3 4" key="1">
    <citation type="journal article" date="2011" name="Plasmid">
        <title>Streptomyces turgidiscabies Car8 contains a modular pathogenicity island that shares virulence genes with other actinobacterial plant pathogens.</title>
        <authorList>
            <person name="Huguet-Tapia J.C."/>
            <person name="Badger J.H."/>
            <person name="Loria R."/>
            <person name="Pettis G.S."/>
        </authorList>
    </citation>
    <scope>NUCLEOTIDE SEQUENCE [LARGE SCALE GENOMIC DNA]</scope>
    <source>
        <strain evidence="3 4">Car8</strain>
    </source>
</reference>
<feature type="transmembrane region" description="Helical" evidence="2">
    <location>
        <begin position="349"/>
        <end position="370"/>
    </location>
</feature>
<accession>L7FAQ7</accession>
<feature type="region of interest" description="Disordered" evidence="1">
    <location>
        <begin position="87"/>
        <end position="115"/>
    </location>
</feature>
<keyword evidence="2" id="KW-1133">Transmembrane helix</keyword>